<gene>
    <name evidence="1" type="ORF">PENTCL1PPCAC_3129</name>
</gene>
<evidence type="ECO:0000313" key="2">
    <source>
        <dbReference type="Proteomes" id="UP001432027"/>
    </source>
</evidence>
<protein>
    <submittedName>
        <fullName evidence="1">Uncharacterized protein</fullName>
    </submittedName>
</protein>
<reference evidence="1" key="1">
    <citation type="submission" date="2023-10" db="EMBL/GenBank/DDBJ databases">
        <title>Genome assembly of Pristionchus species.</title>
        <authorList>
            <person name="Yoshida K."/>
            <person name="Sommer R.J."/>
        </authorList>
    </citation>
    <scope>NUCLEOTIDE SEQUENCE</scope>
    <source>
        <strain evidence="1">RS0144</strain>
    </source>
</reference>
<dbReference type="AlphaFoldDB" id="A0AAV5SC84"/>
<proteinExistence type="predicted"/>
<evidence type="ECO:0000313" key="1">
    <source>
        <dbReference type="EMBL" id="GMS80952.1"/>
    </source>
</evidence>
<comment type="caution">
    <text evidence="1">The sequence shown here is derived from an EMBL/GenBank/DDBJ whole genome shotgun (WGS) entry which is preliminary data.</text>
</comment>
<keyword evidence="2" id="KW-1185">Reference proteome</keyword>
<name>A0AAV5SC84_9BILA</name>
<sequence>WYMILEERRKTKELRGFSKSFSYAEDHFKALRLQWEIIEIVRQNRPRTSRKVREPRYFFRGEGVLWSPSID</sequence>
<feature type="non-terminal residue" evidence="1">
    <location>
        <position position="1"/>
    </location>
</feature>
<feature type="non-terminal residue" evidence="1">
    <location>
        <position position="71"/>
    </location>
</feature>
<accession>A0AAV5SC84</accession>
<dbReference type="Proteomes" id="UP001432027">
    <property type="component" value="Unassembled WGS sequence"/>
</dbReference>
<dbReference type="EMBL" id="BTSX01000001">
    <property type="protein sequence ID" value="GMS80952.1"/>
    <property type="molecule type" value="Genomic_DNA"/>
</dbReference>
<organism evidence="1 2">
    <name type="scientific">Pristionchus entomophagus</name>
    <dbReference type="NCBI Taxonomy" id="358040"/>
    <lineage>
        <taxon>Eukaryota</taxon>
        <taxon>Metazoa</taxon>
        <taxon>Ecdysozoa</taxon>
        <taxon>Nematoda</taxon>
        <taxon>Chromadorea</taxon>
        <taxon>Rhabditida</taxon>
        <taxon>Rhabditina</taxon>
        <taxon>Diplogasteromorpha</taxon>
        <taxon>Diplogasteroidea</taxon>
        <taxon>Neodiplogasteridae</taxon>
        <taxon>Pristionchus</taxon>
    </lineage>
</organism>